<evidence type="ECO:0000313" key="2">
    <source>
        <dbReference type="Proteomes" id="UP000269591"/>
    </source>
</evidence>
<sequence>MGGEVVPFWQRGHNLLEWAILKFVFYLARHWNRIIALDIAPEGSKAMITGLQASQNARIQLRCRPFE</sequence>
<comment type="caution">
    <text evidence="1">The sequence shown here is derived from an EMBL/GenBank/DDBJ whole genome shotgun (WGS) entry which is preliminary data.</text>
</comment>
<reference evidence="2" key="1">
    <citation type="submission" date="2018-05" db="EMBL/GenBank/DDBJ databases">
        <title>Genome Sequencing of selected type strains of the family Eggerthellaceae.</title>
        <authorList>
            <person name="Danylec N."/>
            <person name="Stoll D.A."/>
            <person name="Doetsch A."/>
            <person name="Huch M."/>
        </authorList>
    </citation>
    <scope>NUCLEOTIDE SEQUENCE [LARGE SCALE GENOMIC DNA]</scope>
    <source>
        <strain evidence="2">DSM 24851</strain>
    </source>
</reference>
<dbReference type="Proteomes" id="UP000269591">
    <property type="component" value="Unassembled WGS sequence"/>
</dbReference>
<evidence type="ECO:0000313" key="1">
    <source>
        <dbReference type="EMBL" id="RNL41951.1"/>
    </source>
</evidence>
<name>A0A3N0B4A6_9ACTN</name>
<organism evidence="1 2">
    <name type="scientific">Slackia equolifaciens</name>
    <dbReference type="NCBI Taxonomy" id="498718"/>
    <lineage>
        <taxon>Bacteria</taxon>
        <taxon>Bacillati</taxon>
        <taxon>Actinomycetota</taxon>
        <taxon>Coriobacteriia</taxon>
        <taxon>Eggerthellales</taxon>
        <taxon>Eggerthellaceae</taxon>
        <taxon>Slackia</taxon>
    </lineage>
</organism>
<accession>A0A3N0B4A6</accession>
<keyword evidence="2" id="KW-1185">Reference proteome</keyword>
<gene>
    <name evidence="1" type="ORF">DMP06_00630</name>
</gene>
<dbReference type="AlphaFoldDB" id="A0A3N0B4A6"/>
<protein>
    <submittedName>
        <fullName evidence="1">Uncharacterized protein</fullName>
    </submittedName>
</protein>
<proteinExistence type="predicted"/>
<dbReference type="EMBL" id="QIBX01000001">
    <property type="protein sequence ID" value="RNL41951.1"/>
    <property type="molecule type" value="Genomic_DNA"/>
</dbReference>